<protein>
    <submittedName>
        <fullName evidence="2">Uncharacterized protein</fullName>
    </submittedName>
</protein>
<evidence type="ECO:0000313" key="3">
    <source>
        <dbReference type="Proteomes" id="UP001424741"/>
    </source>
</evidence>
<name>A0ABP9V214_9BACT</name>
<organism evidence="2 3">
    <name type="scientific">Rubritalea halochordaticola</name>
    <dbReference type="NCBI Taxonomy" id="714537"/>
    <lineage>
        <taxon>Bacteria</taxon>
        <taxon>Pseudomonadati</taxon>
        <taxon>Verrucomicrobiota</taxon>
        <taxon>Verrucomicrobiia</taxon>
        <taxon>Verrucomicrobiales</taxon>
        <taxon>Rubritaleaceae</taxon>
        <taxon>Rubritalea</taxon>
    </lineage>
</organism>
<comment type="caution">
    <text evidence="2">The sequence shown here is derived from an EMBL/GenBank/DDBJ whole genome shotgun (WGS) entry which is preliminary data.</text>
</comment>
<keyword evidence="1" id="KW-0732">Signal</keyword>
<keyword evidence="3" id="KW-1185">Reference proteome</keyword>
<gene>
    <name evidence="2" type="ORF">Rhal01_02135</name>
</gene>
<dbReference type="Proteomes" id="UP001424741">
    <property type="component" value="Unassembled WGS sequence"/>
</dbReference>
<reference evidence="2 3" key="1">
    <citation type="submission" date="2024-02" db="EMBL/GenBank/DDBJ databases">
        <title>Rubritalea halochordaticola NBRC 107102.</title>
        <authorList>
            <person name="Ichikawa N."/>
            <person name="Katano-Makiyama Y."/>
            <person name="Hidaka K."/>
        </authorList>
    </citation>
    <scope>NUCLEOTIDE SEQUENCE [LARGE SCALE GENOMIC DNA]</scope>
    <source>
        <strain evidence="2 3">NBRC 107102</strain>
    </source>
</reference>
<evidence type="ECO:0000313" key="2">
    <source>
        <dbReference type="EMBL" id="GAA5495954.1"/>
    </source>
</evidence>
<feature type="chain" id="PRO_5046848578" evidence="1">
    <location>
        <begin position="20"/>
        <end position="217"/>
    </location>
</feature>
<dbReference type="RefSeq" id="WP_346188689.1">
    <property type="nucleotide sequence ID" value="NZ_BAABRL010000006.1"/>
</dbReference>
<feature type="signal peptide" evidence="1">
    <location>
        <begin position="1"/>
        <end position="19"/>
    </location>
</feature>
<dbReference type="EMBL" id="BAABRL010000006">
    <property type="protein sequence ID" value="GAA5495954.1"/>
    <property type="molecule type" value="Genomic_DNA"/>
</dbReference>
<proteinExistence type="predicted"/>
<sequence>MNLSCYLLLTLAFFAKLQAGELKLVQPFDLLPSNFYEKPETTPWRKDTSVAYEPAVLIRGGSSVYQSGKSIDYKSSEALLAPISTAISLALRTQKANLTPDQQKTILARPGHRLISFILHASGETYIVSILYYGKDRYFASINTSSATIRYKGKTYYCTNEQDIDRDFPNNSIADQHLQGLLIAHPEVSKFAQYLFISGIAVLPDSNTRDLLPQLPR</sequence>
<evidence type="ECO:0000256" key="1">
    <source>
        <dbReference type="SAM" id="SignalP"/>
    </source>
</evidence>
<accession>A0ABP9V214</accession>